<sequence>MVRMCFLKKYGLMPTKNRSLGMSSPDLMTLDEVAAELRVSRKTLLNWRAQGAGPKGFRLGRAVVFDRSDVRSWIDEQRAADHIGARSA</sequence>
<reference evidence="2 3" key="1">
    <citation type="journal article" date="2011" name="J. Bacteriol.">
        <title>Genome sequence of the 1,4-dioxane-degrading Pseudonocardia dioxanivorans strain CB1190.</title>
        <authorList>
            <person name="Sales C.M."/>
            <person name="Mahendra S."/>
            <person name="Grostern A."/>
            <person name="Parales R.E."/>
            <person name="Goodwin L.A."/>
            <person name="Woyke T."/>
            <person name="Nolan M."/>
            <person name="Lapidus A."/>
            <person name="Chertkov O."/>
            <person name="Ovchinnikova G."/>
            <person name="Sczyrba A."/>
            <person name="Alvarez-Cohen L."/>
        </authorList>
    </citation>
    <scope>NUCLEOTIDE SEQUENCE [LARGE SCALE GENOMIC DNA]</scope>
    <source>
        <strain evidence="3">ATCC 55486 / DSM 44775 / JCM 13855 / CB1190</strain>
    </source>
</reference>
<evidence type="ECO:0000259" key="1">
    <source>
        <dbReference type="Pfam" id="PF12728"/>
    </source>
</evidence>
<evidence type="ECO:0000313" key="2">
    <source>
        <dbReference type="EMBL" id="AEA23126.1"/>
    </source>
</evidence>
<dbReference type="EMBL" id="CP002593">
    <property type="protein sequence ID" value="AEA23126.1"/>
    <property type="molecule type" value="Genomic_DNA"/>
</dbReference>
<proteinExistence type="predicted"/>
<dbReference type="InterPro" id="IPR041657">
    <property type="entry name" value="HTH_17"/>
</dbReference>
<organism evidence="2 3">
    <name type="scientific">Pseudonocardia dioxanivorans (strain ATCC 55486 / DSM 44775 / JCM 13855 / CB1190)</name>
    <dbReference type="NCBI Taxonomy" id="675635"/>
    <lineage>
        <taxon>Bacteria</taxon>
        <taxon>Bacillati</taxon>
        <taxon>Actinomycetota</taxon>
        <taxon>Actinomycetes</taxon>
        <taxon>Pseudonocardiales</taxon>
        <taxon>Pseudonocardiaceae</taxon>
        <taxon>Pseudonocardia</taxon>
    </lineage>
</organism>
<evidence type="ECO:0000313" key="3">
    <source>
        <dbReference type="Proteomes" id="UP000007809"/>
    </source>
</evidence>
<accession>F4CSF2</accession>
<dbReference type="Gene3D" id="1.10.10.10">
    <property type="entry name" value="Winged helix-like DNA-binding domain superfamily/Winged helix DNA-binding domain"/>
    <property type="match status" value="1"/>
</dbReference>
<dbReference type="Proteomes" id="UP000007809">
    <property type="component" value="Chromosome"/>
</dbReference>
<dbReference type="STRING" id="675635.Psed_0872"/>
<dbReference type="InterPro" id="IPR036388">
    <property type="entry name" value="WH-like_DNA-bd_sf"/>
</dbReference>
<name>F4CSF2_PSEUX</name>
<gene>
    <name evidence="2" type="ordered locus">Psed_0872</name>
</gene>
<keyword evidence="3" id="KW-1185">Reference proteome</keyword>
<dbReference type="SUPFAM" id="SSF46955">
    <property type="entry name" value="Putative DNA-binding domain"/>
    <property type="match status" value="1"/>
</dbReference>
<dbReference type="eggNOG" id="COG3311">
    <property type="taxonomic scope" value="Bacteria"/>
</dbReference>
<dbReference type="Pfam" id="PF12728">
    <property type="entry name" value="HTH_17"/>
    <property type="match status" value="1"/>
</dbReference>
<dbReference type="InterPro" id="IPR009061">
    <property type="entry name" value="DNA-bd_dom_put_sf"/>
</dbReference>
<dbReference type="AlphaFoldDB" id="F4CSF2"/>
<feature type="domain" description="Helix-turn-helix" evidence="1">
    <location>
        <begin position="27"/>
        <end position="78"/>
    </location>
</feature>
<dbReference type="HOGENOM" id="CLU_140176_9_1_11"/>
<dbReference type="KEGG" id="pdx:Psed_0872"/>
<protein>
    <submittedName>
        <fullName evidence="2">Prophage CP4-57 regulatory</fullName>
    </submittedName>
</protein>